<keyword evidence="6 7" id="KW-0472">Membrane</keyword>
<evidence type="ECO:0000256" key="5">
    <source>
        <dbReference type="ARBA" id="ARBA00022989"/>
    </source>
</evidence>
<protein>
    <submittedName>
        <fullName evidence="9">TRIC cation channel family protein</fullName>
    </submittedName>
</protein>
<accession>A0ABT8T8C9</accession>
<dbReference type="EMBL" id="JAULJQ010000004">
    <property type="protein sequence ID" value="MDO2409238.1"/>
    <property type="molecule type" value="Genomic_DNA"/>
</dbReference>
<organism evidence="9 10">
    <name type="scientific">Campylobacter magnus</name>
    <dbReference type="NCBI Taxonomy" id="3026462"/>
    <lineage>
        <taxon>Bacteria</taxon>
        <taxon>Pseudomonadati</taxon>
        <taxon>Campylobacterota</taxon>
        <taxon>Epsilonproteobacteria</taxon>
        <taxon>Campylobacterales</taxon>
        <taxon>Campylobacteraceae</taxon>
        <taxon>Campylobacter</taxon>
    </lineage>
</organism>
<name>A0ABT8T8C9_9BACT</name>
<gene>
    <name evidence="9" type="ORF">Q2362_03870</name>
</gene>
<feature type="domain" description="Glycine transporter" evidence="8">
    <location>
        <begin position="97"/>
        <end position="169"/>
    </location>
</feature>
<sequence length="207" mass="22454">MESFLIVEYIGIISASISGFLFAVRRACDLLGIFIAAFLTALGGGIMRDMLVGRELYSFTHYMPVLLVLGAVLLSAVLGLHKSSRKGLEKSLIFIATDAIDVVSFSIVGAVVALGFGLNIFGVVLIAFVNGVGGGILRDVLLNEIPWLLNTGFYGTVSLLVGLIYFGLYHLGFDGIITMFVLCAFGVVLRLIAYYKNWQLPKINYEN</sequence>
<feature type="transmembrane region" description="Helical" evidence="7">
    <location>
        <begin position="147"/>
        <end position="169"/>
    </location>
</feature>
<reference evidence="9 10" key="1">
    <citation type="submission" date="2023-06" db="EMBL/GenBank/DDBJ databases">
        <title>Campylobacter magnum sp. nov., isolated from cecal contents of domestic pigs (Sus scrofa domesticus).</title>
        <authorList>
            <person name="Papic B."/>
            <person name="Gruntar I."/>
        </authorList>
    </citation>
    <scope>NUCLEOTIDE SEQUENCE [LARGE SCALE GENOMIC DNA]</scope>
    <source>
        <strain evidence="10">34484-21</strain>
    </source>
</reference>
<evidence type="ECO:0000256" key="6">
    <source>
        <dbReference type="ARBA" id="ARBA00023136"/>
    </source>
</evidence>
<evidence type="ECO:0000313" key="10">
    <source>
        <dbReference type="Proteomes" id="UP001171111"/>
    </source>
</evidence>
<evidence type="ECO:0000259" key="8">
    <source>
        <dbReference type="Pfam" id="PF03458"/>
    </source>
</evidence>
<dbReference type="PANTHER" id="PTHR30506:SF3">
    <property type="entry name" value="UPF0126 INNER MEMBRANE PROTEIN YADS-RELATED"/>
    <property type="match status" value="1"/>
</dbReference>
<evidence type="ECO:0000256" key="1">
    <source>
        <dbReference type="ARBA" id="ARBA00004651"/>
    </source>
</evidence>
<keyword evidence="3" id="KW-1003">Cell membrane</keyword>
<keyword evidence="4 7" id="KW-0812">Transmembrane</keyword>
<feature type="transmembrane region" description="Helical" evidence="7">
    <location>
        <begin position="59"/>
        <end position="80"/>
    </location>
</feature>
<feature type="transmembrane region" description="Helical" evidence="7">
    <location>
        <begin position="175"/>
        <end position="195"/>
    </location>
</feature>
<feature type="transmembrane region" description="Helical" evidence="7">
    <location>
        <begin position="92"/>
        <end position="114"/>
    </location>
</feature>
<feature type="transmembrane region" description="Helical" evidence="7">
    <location>
        <begin position="30"/>
        <end position="47"/>
    </location>
</feature>
<dbReference type="PANTHER" id="PTHR30506">
    <property type="entry name" value="INNER MEMBRANE PROTEIN"/>
    <property type="match status" value="1"/>
</dbReference>
<feature type="domain" description="Glycine transporter" evidence="8">
    <location>
        <begin position="6"/>
        <end position="74"/>
    </location>
</feature>
<feature type="transmembrane region" description="Helical" evidence="7">
    <location>
        <begin position="6"/>
        <end position="23"/>
    </location>
</feature>
<evidence type="ECO:0000256" key="4">
    <source>
        <dbReference type="ARBA" id="ARBA00022692"/>
    </source>
</evidence>
<evidence type="ECO:0000256" key="2">
    <source>
        <dbReference type="ARBA" id="ARBA00008193"/>
    </source>
</evidence>
<dbReference type="Proteomes" id="UP001171111">
    <property type="component" value="Unassembled WGS sequence"/>
</dbReference>
<evidence type="ECO:0000313" key="9">
    <source>
        <dbReference type="EMBL" id="MDO2409238.1"/>
    </source>
</evidence>
<evidence type="ECO:0000256" key="3">
    <source>
        <dbReference type="ARBA" id="ARBA00022475"/>
    </source>
</evidence>
<feature type="transmembrane region" description="Helical" evidence="7">
    <location>
        <begin position="120"/>
        <end position="140"/>
    </location>
</feature>
<dbReference type="InterPro" id="IPR005115">
    <property type="entry name" value="Gly_transporter"/>
</dbReference>
<comment type="subcellular location">
    <subcellularLocation>
        <location evidence="1">Cell membrane</location>
        <topology evidence="1">Multi-pass membrane protein</topology>
    </subcellularLocation>
</comment>
<keyword evidence="10" id="KW-1185">Reference proteome</keyword>
<comment type="caution">
    <text evidence="9">The sequence shown here is derived from an EMBL/GenBank/DDBJ whole genome shotgun (WGS) entry which is preliminary data.</text>
</comment>
<dbReference type="Pfam" id="PF03458">
    <property type="entry name" value="Gly_transporter"/>
    <property type="match status" value="2"/>
</dbReference>
<keyword evidence="5 7" id="KW-1133">Transmembrane helix</keyword>
<dbReference type="RefSeq" id="WP_302244098.1">
    <property type="nucleotide sequence ID" value="NZ_JAULJQ010000004.1"/>
</dbReference>
<proteinExistence type="inferred from homology"/>
<comment type="similarity">
    <text evidence="2">Belongs to the UPF0126 family.</text>
</comment>
<evidence type="ECO:0000256" key="7">
    <source>
        <dbReference type="SAM" id="Phobius"/>
    </source>
</evidence>